<sequence>MIERFLDHFENMLSQQNGDMIYHLGPFSRWGSVFNAVVSGILLIAGLIGAVTSFQPFHVVFIAVAATLHTFFILVAVRVYNGRTLYDRELAAQLEAEESGAAD</sequence>
<evidence type="ECO:0000313" key="3">
    <source>
        <dbReference type="Proteomes" id="UP001060039"/>
    </source>
</evidence>
<feature type="transmembrane region" description="Helical" evidence="1">
    <location>
        <begin position="30"/>
        <end position="51"/>
    </location>
</feature>
<keyword evidence="1" id="KW-0812">Transmembrane</keyword>
<keyword evidence="1" id="KW-0472">Membrane</keyword>
<organism evidence="2 3">
    <name type="scientific">Microcella humidisoli</name>
    <dbReference type="NCBI Taxonomy" id="2963406"/>
    <lineage>
        <taxon>Bacteria</taxon>
        <taxon>Bacillati</taxon>
        <taxon>Actinomycetota</taxon>
        <taxon>Actinomycetes</taxon>
        <taxon>Micrococcales</taxon>
        <taxon>Microbacteriaceae</taxon>
        <taxon>Microcella</taxon>
    </lineage>
</organism>
<dbReference type="Proteomes" id="UP001060039">
    <property type="component" value="Chromosome"/>
</dbReference>
<proteinExistence type="predicted"/>
<reference evidence="2" key="1">
    <citation type="submission" date="2022-07" db="EMBL/GenBank/DDBJ databases">
        <title>Taxonomic analysis of Microcella humidisoli nov. sp., isolated from riverside soil.</title>
        <authorList>
            <person name="Molina K.M."/>
            <person name="Kim S.B."/>
        </authorList>
    </citation>
    <scope>NUCLEOTIDE SEQUENCE</scope>
    <source>
        <strain evidence="2">MMS21-STM10</strain>
    </source>
</reference>
<name>A0ABY5FVV0_9MICO</name>
<accession>A0ABY5FVV0</accession>
<dbReference type="EMBL" id="CP101497">
    <property type="protein sequence ID" value="UTT62439.1"/>
    <property type="molecule type" value="Genomic_DNA"/>
</dbReference>
<protein>
    <submittedName>
        <fullName evidence="2">Uncharacterized protein</fullName>
    </submittedName>
</protein>
<gene>
    <name evidence="2" type="ORF">NNL39_12410</name>
</gene>
<keyword evidence="1" id="KW-1133">Transmembrane helix</keyword>
<keyword evidence="3" id="KW-1185">Reference proteome</keyword>
<dbReference type="RefSeq" id="WP_255159582.1">
    <property type="nucleotide sequence ID" value="NZ_CP101497.1"/>
</dbReference>
<feature type="transmembrane region" description="Helical" evidence="1">
    <location>
        <begin position="57"/>
        <end position="80"/>
    </location>
</feature>
<evidence type="ECO:0000313" key="2">
    <source>
        <dbReference type="EMBL" id="UTT62439.1"/>
    </source>
</evidence>
<evidence type="ECO:0000256" key="1">
    <source>
        <dbReference type="SAM" id="Phobius"/>
    </source>
</evidence>